<dbReference type="InterPro" id="IPR036388">
    <property type="entry name" value="WH-like_DNA-bd_sf"/>
</dbReference>
<dbReference type="GO" id="GO:0003677">
    <property type="term" value="F:DNA binding"/>
    <property type="evidence" value="ECO:0007669"/>
    <property type="project" value="UniProtKB-KW"/>
</dbReference>
<proteinExistence type="predicted"/>
<keyword evidence="1" id="KW-0597">Phosphoprotein</keyword>
<protein>
    <submittedName>
        <fullName evidence="3">DNA-binding response regulator</fullName>
    </submittedName>
</protein>
<keyword evidence="3" id="KW-0238">DNA-binding</keyword>
<dbReference type="PROSITE" id="PS50110">
    <property type="entry name" value="RESPONSE_REGULATORY"/>
    <property type="match status" value="1"/>
</dbReference>
<dbReference type="SUPFAM" id="SSF52172">
    <property type="entry name" value="CheY-like"/>
    <property type="match status" value="1"/>
</dbReference>
<evidence type="ECO:0000313" key="3">
    <source>
        <dbReference type="EMBL" id="NEZ55945.1"/>
    </source>
</evidence>
<feature type="modified residue" description="4-aspartylphosphate" evidence="1">
    <location>
        <position position="63"/>
    </location>
</feature>
<dbReference type="Proteomes" id="UP000481033">
    <property type="component" value="Unassembled WGS sequence"/>
</dbReference>
<name>A0A6M0RIC4_9CYAN</name>
<dbReference type="InterPro" id="IPR051015">
    <property type="entry name" value="EvgA-like"/>
</dbReference>
<feature type="domain" description="Response regulatory" evidence="2">
    <location>
        <begin position="12"/>
        <end position="139"/>
    </location>
</feature>
<dbReference type="InterPro" id="IPR001789">
    <property type="entry name" value="Sig_transdc_resp-reg_receiver"/>
</dbReference>
<dbReference type="Gene3D" id="1.10.10.10">
    <property type="entry name" value="Winged helix-like DNA-binding domain superfamily/Winged helix DNA-binding domain"/>
    <property type="match status" value="1"/>
</dbReference>
<comment type="caution">
    <text evidence="3">The sequence shown here is derived from an EMBL/GenBank/DDBJ whole genome shotgun (WGS) entry which is preliminary data.</text>
</comment>
<dbReference type="Pfam" id="PF00072">
    <property type="entry name" value="Response_reg"/>
    <property type="match status" value="1"/>
</dbReference>
<organism evidence="3 4">
    <name type="scientific">Adonisia turfae CCMR0081</name>
    <dbReference type="NCBI Taxonomy" id="2292702"/>
    <lineage>
        <taxon>Bacteria</taxon>
        <taxon>Bacillati</taxon>
        <taxon>Cyanobacteriota</taxon>
        <taxon>Adonisia</taxon>
        <taxon>Adonisia turfae</taxon>
    </lineage>
</organism>
<dbReference type="InterPro" id="IPR011006">
    <property type="entry name" value="CheY-like_superfamily"/>
</dbReference>
<evidence type="ECO:0000313" key="4">
    <source>
        <dbReference type="Proteomes" id="UP000481033"/>
    </source>
</evidence>
<dbReference type="InterPro" id="IPR013324">
    <property type="entry name" value="RNA_pol_sigma_r3/r4-like"/>
</dbReference>
<reference evidence="3 4" key="1">
    <citation type="journal article" date="2020" name="Microb. Ecol.">
        <title>Ecogenomics of the Marine Benthic Filamentous Cyanobacterium Adonisia.</title>
        <authorList>
            <person name="Walter J.M."/>
            <person name="Coutinho F.H."/>
            <person name="Leomil L."/>
            <person name="Hargreaves P.I."/>
            <person name="Campeao M.E."/>
            <person name="Vieira V.V."/>
            <person name="Silva B.S."/>
            <person name="Fistarol G.O."/>
            <person name="Salomon P.S."/>
            <person name="Sawabe T."/>
            <person name="Mino S."/>
            <person name="Hosokawa M."/>
            <person name="Miyashita H."/>
            <person name="Maruyama F."/>
            <person name="van Verk M.C."/>
            <person name="Dutilh B.E."/>
            <person name="Thompson C.C."/>
            <person name="Thompson F.L."/>
        </authorList>
    </citation>
    <scope>NUCLEOTIDE SEQUENCE [LARGE SCALE GENOMIC DNA]</scope>
    <source>
        <strain evidence="3 4">CCMR0081</strain>
    </source>
</reference>
<sequence length="223" mass="25003">MDLGEDMSRKQCFLVVDDHEAVLQGTVPALQKAYPWADIFTAQDYGAAIQKMQQVQPGLMVVDLSIPHASGEVATPEVGLKLVEKLLTSTLAPNIAVLSTDINPLVRLKSMIKGYEGGFAAMDKSLPLQEMLNYIDFAMRGSVYLPQKVKSRPEFHPKWLELLQLRFQEGLTDKAVAKRMGTSDRTIRNYWVRIQDALLIGDEPDKDLKVQIEIEARKIGLIH</sequence>
<evidence type="ECO:0000259" key="2">
    <source>
        <dbReference type="PROSITE" id="PS50110"/>
    </source>
</evidence>
<dbReference type="SUPFAM" id="SSF88659">
    <property type="entry name" value="Sigma3 and sigma4 domains of RNA polymerase sigma factors"/>
    <property type="match status" value="1"/>
</dbReference>
<dbReference type="GO" id="GO:0000160">
    <property type="term" value="P:phosphorelay signal transduction system"/>
    <property type="evidence" value="ECO:0007669"/>
    <property type="project" value="InterPro"/>
</dbReference>
<dbReference type="AlphaFoldDB" id="A0A6M0RIC4"/>
<evidence type="ECO:0000256" key="1">
    <source>
        <dbReference type="PROSITE-ProRule" id="PRU00169"/>
    </source>
</evidence>
<keyword evidence="4" id="KW-1185">Reference proteome</keyword>
<dbReference type="PANTHER" id="PTHR45566:SF1">
    <property type="entry name" value="HTH-TYPE TRANSCRIPTIONAL REGULATOR YHJB-RELATED"/>
    <property type="match status" value="1"/>
</dbReference>
<dbReference type="PANTHER" id="PTHR45566">
    <property type="entry name" value="HTH-TYPE TRANSCRIPTIONAL REGULATOR YHJB-RELATED"/>
    <property type="match status" value="1"/>
</dbReference>
<accession>A0A6M0RIC4</accession>
<gene>
    <name evidence="3" type="ORF">DXZ20_09725</name>
</gene>
<dbReference type="Gene3D" id="3.40.50.2300">
    <property type="match status" value="1"/>
</dbReference>
<dbReference type="EMBL" id="QXHD01000004">
    <property type="protein sequence ID" value="NEZ55945.1"/>
    <property type="molecule type" value="Genomic_DNA"/>
</dbReference>